<dbReference type="Proteomes" id="UP001597418">
    <property type="component" value="Unassembled WGS sequence"/>
</dbReference>
<feature type="transmembrane region" description="Helical" evidence="1">
    <location>
        <begin position="50"/>
        <end position="71"/>
    </location>
</feature>
<dbReference type="EMBL" id="JBHUMB010000014">
    <property type="protein sequence ID" value="MFD2744238.1"/>
    <property type="molecule type" value="Genomic_DNA"/>
</dbReference>
<evidence type="ECO:0000313" key="2">
    <source>
        <dbReference type="EMBL" id="MFD2744238.1"/>
    </source>
</evidence>
<evidence type="ECO:0000313" key="3">
    <source>
        <dbReference type="Proteomes" id="UP001597418"/>
    </source>
</evidence>
<comment type="caution">
    <text evidence="2">The sequence shown here is derived from an EMBL/GenBank/DDBJ whole genome shotgun (WGS) entry which is preliminary data.</text>
</comment>
<keyword evidence="1" id="KW-0812">Transmembrane</keyword>
<proteinExistence type="predicted"/>
<name>A0ABW5UEC5_9SPHI</name>
<keyword evidence="3" id="KW-1185">Reference proteome</keyword>
<gene>
    <name evidence="2" type="ORF">ACFSQ6_12645</name>
</gene>
<dbReference type="RefSeq" id="WP_380885005.1">
    <property type="nucleotide sequence ID" value="NZ_JBHUMB010000014.1"/>
</dbReference>
<protein>
    <recommendedName>
        <fullName evidence="4">Outer membrane protein beta-barrel domain-containing protein</fullName>
    </recommendedName>
</protein>
<organism evidence="2 3">
    <name type="scientific">Sphingobacterium populi</name>
    <dbReference type="NCBI Taxonomy" id="1812824"/>
    <lineage>
        <taxon>Bacteria</taxon>
        <taxon>Pseudomonadati</taxon>
        <taxon>Bacteroidota</taxon>
        <taxon>Sphingobacteriia</taxon>
        <taxon>Sphingobacteriales</taxon>
        <taxon>Sphingobacteriaceae</taxon>
        <taxon>Sphingobacterium</taxon>
    </lineage>
</organism>
<keyword evidence="1" id="KW-1133">Transmembrane helix</keyword>
<reference evidence="3" key="1">
    <citation type="journal article" date="2019" name="Int. J. Syst. Evol. Microbiol.">
        <title>The Global Catalogue of Microorganisms (GCM) 10K type strain sequencing project: providing services to taxonomists for standard genome sequencing and annotation.</title>
        <authorList>
            <consortium name="The Broad Institute Genomics Platform"/>
            <consortium name="The Broad Institute Genome Sequencing Center for Infectious Disease"/>
            <person name="Wu L."/>
            <person name="Ma J."/>
        </authorList>
    </citation>
    <scope>NUCLEOTIDE SEQUENCE [LARGE SCALE GENOMIC DNA]</scope>
    <source>
        <strain evidence="3">KCTC 42247</strain>
    </source>
</reference>
<keyword evidence="1" id="KW-0472">Membrane</keyword>
<sequence length="445" mass="48870">MKEKNNSQEKDIVDRIVDQLKATEELPYQDGAWERFRADHLPKTVRKRIVPIWMSSAAACVALAVLGFWYFSPDETDLSQPTFTSISTQQPATSNVDKLKSDEVHNQLSGSSEELQPQLDIHYNSISGADQNNRLSAVHVAKSWMIKFQPTLSAASTDIHNTIKSSGKKLYFYPDADEAEVVKRSERTFPSVFADNKATSTATMQEVVGESKRFSFNDKFDFGVVVAPSSTDQRVNFGGGLMLSYNVTKQLSVRTGASFQQYEVGTLRDPSQIASMEVAASPDRPLQTDVGMAGSSLMARVPLIPNVNAITGMVRTIDIPLEAKYSFYKGLYAGAGISYATVLGQQRFAHYIENVNANPYGAGLPSNESEMRAAVQPVVRTMESANTNVNSSGFGGFVNMSVGKEMKLKRGPSVSLEPYVKLPVGSFKRADMNYTNGGLRIITNF</sequence>
<evidence type="ECO:0000256" key="1">
    <source>
        <dbReference type="SAM" id="Phobius"/>
    </source>
</evidence>
<accession>A0ABW5UEC5</accession>
<evidence type="ECO:0008006" key="4">
    <source>
        <dbReference type="Google" id="ProtNLM"/>
    </source>
</evidence>